<keyword evidence="7" id="KW-1185">Reference proteome</keyword>
<keyword evidence="3" id="KW-0012">Acyltransferase</keyword>
<dbReference type="Gene3D" id="3.30.70.250">
    <property type="entry name" value="Malonyl-CoA ACP transacylase, ACP-binding"/>
    <property type="match status" value="1"/>
</dbReference>
<dbReference type="InterPro" id="IPR016036">
    <property type="entry name" value="Malonyl_transacylase_ACP-bd"/>
</dbReference>
<comment type="catalytic activity">
    <reaction evidence="4">
        <text>holo-[ACP] + malonyl-CoA = malonyl-[ACP] + CoA</text>
        <dbReference type="Rhea" id="RHEA:41792"/>
        <dbReference type="Rhea" id="RHEA-COMP:9623"/>
        <dbReference type="Rhea" id="RHEA-COMP:9685"/>
        <dbReference type="ChEBI" id="CHEBI:57287"/>
        <dbReference type="ChEBI" id="CHEBI:57384"/>
        <dbReference type="ChEBI" id="CHEBI:64479"/>
        <dbReference type="ChEBI" id="CHEBI:78449"/>
        <dbReference type="EC" id="2.3.1.39"/>
    </reaction>
</comment>
<accession>A0A162MDH2</accession>
<dbReference type="EC" id="2.3.1.39" evidence="1"/>
<reference evidence="6 7" key="1">
    <citation type="submission" date="2016-03" db="EMBL/GenBank/DDBJ databases">
        <title>Draft genome sequence of Paenibacillus antarcticus CECT 5836.</title>
        <authorList>
            <person name="Shin S.-K."/>
            <person name="Yi H."/>
        </authorList>
    </citation>
    <scope>NUCLEOTIDE SEQUENCE [LARGE SCALE GENOMIC DNA]</scope>
    <source>
        <strain evidence="6 7">CECT 5836</strain>
    </source>
</reference>
<dbReference type="EMBL" id="LVJI01000035">
    <property type="protein sequence ID" value="OAB42553.1"/>
    <property type="molecule type" value="Genomic_DNA"/>
</dbReference>
<dbReference type="Pfam" id="PF00698">
    <property type="entry name" value="Acyl_transf_1"/>
    <property type="match status" value="1"/>
</dbReference>
<dbReference type="GO" id="GO:0005829">
    <property type="term" value="C:cytosol"/>
    <property type="evidence" value="ECO:0007669"/>
    <property type="project" value="TreeGrafter"/>
</dbReference>
<evidence type="ECO:0000256" key="4">
    <source>
        <dbReference type="ARBA" id="ARBA00048462"/>
    </source>
</evidence>
<dbReference type="NCBIfam" id="TIGR00128">
    <property type="entry name" value="fabD"/>
    <property type="match status" value="1"/>
</dbReference>
<dbReference type="SUPFAM" id="SSF52151">
    <property type="entry name" value="FabD/lysophospholipase-like"/>
    <property type="match status" value="1"/>
</dbReference>
<dbReference type="InterPro" id="IPR016035">
    <property type="entry name" value="Acyl_Trfase/lysoPLipase"/>
</dbReference>
<evidence type="ECO:0000256" key="3">
    <source>
        <dbReference type="ARBA" id="ARBA00023315"/>
    </source>
</evidence>
<evidence type="ECO:0000313" key="6">
    <source>
        <dbReference type="EMBL" id="OAB42553.1"/>
    </source>
</evidence>
<sequence>MVKRALLFPGQGSQYVGMGKDLFVKYPIAKETFHEANDAMNVDLTRLMFEGGITELTRTEYAQPAILAVGMAMFRIYKEVVGSDINYMAGHSLGEITALTCAGSIPFASAIRIVHRRGELMREAATIGGGAMAAVHELDISEVESICTSVSATHKGGSEIVVVSNINSENQVVISGHKGALSEATERLTKRGGVVIPLQVSAPFHSPLMAPAAEQFAEELNKYTFSPLQYPVLSSVTAKLYASSDEITKVLTEQLTAPVQWVAVLQYLRENGVAEAVELGPRTVLKKLAQNTTGMKMFAFDDGSDAEQLLSNSKIAKEEYPLDFIIQCVSIATCTRNRNWDSEAYAHGVITPYRNVQTMIYQLQQSGGQVTWSNMEQAYKMLLSVLRTKLIPEVEQLSRLERLLAEYSLQDKFAQGLPVGVLNS</sequence>
<dbReference type="RefSeq" id="WP_068652165.1">
    <property type="nucleotide sequence ID" value="NZ_CP043611.1"/>
</dbReference>
<dbReference type="InterPro" id="IPR004410">
    <property type="entry name" value="Malonyl_CoA-ACP_transAc_FabD"/>
</dbReference>
<evidence type="ECO:0000256" key="2">
    <source>
        <dbReference type="ARBA" id="ARBA00022679"/>
    </source>
</evidence>
<evidence type="ECO:0000256" key="1">
    <source>
        <dbReference type="ARBA" id="ARBA00013258"/>
    </source>
</evidence>
<dbReference type="Gene3D" id="3.40.366.10">
    <property type="entry name" value="Malonyl-Coenzyme A Acyl Carrier Protein, domain 2"/>
    <property type="match status" value="1"/>
</dbReference>
<dbReference type="PANTHER" id="PTHR42681:SF1">
    <property type="entry name" value="MALONYL-COA-ACYL CARRIER PROTEIN TRANSACYLASE, MITOCHONDRIAL"/>
    <property type="match status" value="1"/>
</dbReference>
<protein>
    <recommendedName>
        <fullName evidence="1">[acyl-carrier-protein] S-malonyltransferase</fullName>
        <ecNumber evidence="1">2.3.1.39</ecNumber>
    </recommendedName>
</protein>
<feature type="domain" description="Malonyl-CoA:ACP transacylase (MAT)" evidence="5">
    <location>
        <begin position="7"/>
        <end position="340"/>
    </location>
</feature>
<dbReference type="GO" id="GO:0006633">
    <property type="term" value="P:fatty acid biosynthetic process"/>
    <property type="evidence" value="ECO:0007669"/>
    <property type="project" value="TreeGrafter"/>
</dbReference>
<dbReference type="Proteomes" id="UP000077355">
    <property type="component" value="Unassembled WGS sequence"/>
</dbReference>
<dbReference type="OrthoDB" id="9805460at2"/>
<gene>
    <name evidence="6" type="ORF">PBAT_19850</name>
</gene>
<proteinExistence type="predicted"/>
<evidence type="ECO:0000259" key="5">
    <source>
        <dbReference type="SMART" id="SM00827"/>
    </source>
</evidence>
<name>A0A162MDH2_9BACL</name>
<dbReference type="AlphaFoldDB" id="A0A162MDH2"/>
<dbReference type="PANTHER" id="PTHR42681">
    <property type="entry name" value="MALONYL-COA-ACYL CARRIER PROTEIN TRANSACYLASE, MITOCHONDRIAL"/>
    <property type="match status" value="1"/>
</dbReference>
<evidence type="ECO:0000313" key="7">
    <source>
        <dbReference type="Proteomes" id="UP000077355"/>
    </source>
</evidence>
<dbReference type="SMART" id="SM00827">
    <property type="entry name" value="PKS_AT"/>
    <property type="match status" value="1"/>
</dbReference>
<dbReference type="InterPro" id="IPR014043">
    <property type="entry name" value="Acyl_transferase_dom"/>
</dbReference>
<dbReference type="InterPro" id="IPR001227">
    <property type="entry name" value="Ac_transferase_dom_sf"/>
</dbReference>
<keyword evidence="2" id="KW-0808">Transferase</keyword>
<organism evidence="6 7">
    <name type="scientific">Paenibacillus antarcticus</name>
    <dbReference type="NCBI Taxonomy" id="253703"/>
    <lineage>
        <taxon>Bacteria</taxon>
        <taxon>Bacillati</taxon>
        <taxon>Bacillota</taxon>
        <taxon>Bacilli</taxon>
        <taxon>Bacillales</taxon>
        <taxon>Paenibacillaceae</taxon>
        <taxon>Paenibacillus</taxon>
    </lineage>
</organism>
<dbReference type="SUPFAM" id="SSF55048">
    <property type="entry name" value="Probable ACP-binding domain of malonyl-CoA ACP transacylase"/>
    <property type="match status" value="1"/>
</dbReference>
<comment type="caution">
    <text evidence="6">The sequence shown here is derived from an EMBL/GenBank/DDBJ whole genome shotgun (WGS) entry which is preliminary data.</text>
</comment>
<dbReference type="InterPro" id="IPR050858">
    <property type="entry name" value="Mal-CoA-ACP_Trans/PKS_FabD"/>
</dbReference>
<dbReference type="GO" id="GO:0004314">
    <property type="term" value="F:[acyl-carrier-protein] S-malonyltransferase activity"/>
    <property type="evidence" value="ECO:0007669"/>
    <property type="project" value="UniProtKB-EC"/>
</dbReference>